<sequence>MKPTFKLDNVNTQFKEEDQKTSDSGNNELISETLIIVQEDQKTSDSGKNELISETLVIVQEFNEDANVNTRHVSDRFTTYMSRVLASNSWWLTHVCVANDDKFSNPFKPGLDFEVGFQIEFFFLAYFASYFFKFVGQIKPRLDYFRYY</sequence>
<feature type="transmembrane region" description="Helical" evidence="1">
    <location>
        <begin position="115"/>
        <end position="136"/>
    </location>
</feature>
<dbReference type="EMBL" id="HBUF01356143">
    <property type="protein sequence ID" value="CAG6717613.1"/>
    <property type="molecule type" value="Transcribed_RNA"/>
</dbReference>
<keyword evidence="1" id="KW-0472">Membrane</keyword>
<organism evidence="2">
    <name type="scientific">Cacopsylla melanoneura</name>
    <dbReference type="NCBI Taxonomy" id="428564"/>
    <lineage>
        <taxon>Eukaryota</taxon>
        <taxon>Metazoa</taxon>
        <taxon>Ecdysozoa</taxon>
        <taxon>Arthropoda</taxon>
        <taxon>Hexapoda</taxon>
        <taxon>Insecta</taxon>
        <taxon>Pterygota</taxon>
        <taxon>Neoptera</taxon>
        <taxon>Paraneoptera</taxon>
        <taxon>Hemiptera</taxon>
        <taxon>Sternorrhyncha</taxon>
        <taxon>Psylloidea</taxon>
        <taxon>Psyllidae</taxon>
        <taxon>Psyllinae</taxon>
        <taxon>Cacopsylla</taxon>
    </lineage>
</organism>
<keyword evidence="1" id="KW-1133">Transmembrane helix</keyword>
<dbReference type="AlphaFoldDB" id="A0A8D8Y1T0"/>
<keyword evidence="1" id="KW-0812">Transmembrane</keyword>
<proteinExistence type="predicted"/>
<reference evidence="2" key="1">
    <citation type="submission" date="2021-05" db="EMBL/GenBank/DDBJ databases">
        <authorList>
            <person name="Alioto T."/>
            <person name="Alioto T."/>
            <person name="Gomez Garrido J."/>
        </authorList>
    </citation>
    <scope>NUCLEOTIDE SEQUENCE</scope>
</reference>
<evidence type="ECO:0000256" key="1">
    <source>
        <dbReference type="SAM" id="Phobius"/>
    </source>
</evidence>
<evidence type="ECO:0000313" key="2">
    <source>
        <dbReference type="EMBL" id="CAG6717613.1"/>
    </source>
</evidence>
<name>A0A8D8Y1T0_9HEMI</name>
<accession>A0A8D8Y1T0</accession>
<protein>
    <submittedName>
        <fullName evidence="2">Uncharacterized protein</fullName>
    </submittedName>
</protein>